<keyword evidence="5" id="KW-0560">Oxidoreductase</keyword>
<comment type="similarity">
    <text evidence="2">Belongs to the TfdA dioxygenase family.</text>
</comment>
<dbReference type="GO" id="GO:0046872">
    <property type="term" value="F:metal ion binding"/>
    <property type="evidence" value="ECO:0007669"/>
    <property type="project" value="UniProtKB-KW"/>
</dbReference>
<dbReference type="InterPro" id="IPR042098">
    <property type="entry name" value="TauD-like_sf"/>
</dbReference>
<evidence type="ECO:0000313" key="8">
    <source>
        <dbReference type="EMBL" id="GEM15775.1"/>
    </source>
</evidence>
<dbReference type="EMBL" id="BARJ01000002">
    <property type="protein sequence ID" value="GEM15775.1"/>
    <property type="molecule type" value="Genomic_DNA"/>
</dbReference>
<comment type="cofactor">
    <cofactor evidence="1">
        <name>Fe(2+)</name>
        <dbReference type="ChEBI" id="CHEBI:29033"/>
    </cofactor>
</comment>
<evidence type="ECO:0000259" key="7">
    <source>
        <dbReference type="Pfam" id="PF02668"/>
    </source>
</evidence>
<keyword evidence="6" id="KW-0408">Iron</keyword>
<name>A0A829WKK8_GLUOY</name>
<evidence type="ECO:0000313" key="9">
    <source>
        <dbReference type="Proteomes" id="UP000484858"/>
    </source>
</evidence>
<keyword evidence="3" id="KW-0479">Metal-binding</keyword>
<evidence type="ECO:0000256" key="2">
    <source>
        <dbReference type="ARBA" id="ARBA00005896"/>
    </source>
</evidence>
<evidence type="ECO:0000256" key="4">
    <source>
        <dbReference type="ARBA" id="ARBA00022964"/>
    </source>
</evidence>
<dbReference type="AlphaFoldDB" id="A0A829WKK8"/>
<evidence type="ECO:0000256" key="5">
    <source>
        <dbReference type="ARBA" id="ARBA00023002"/>
    </source>
</evidence>
<proteinExistence type="inferred from homology"/>
<evidence type="ECO:0000256" key="3">
    <source>
        <dbReference type="ARBA" id="ARBA00022723"/>
    </source>
</evidence>
<evidence type="ECO:0000256" key="1">
    <source>
        <dbReference type="ARBA" id="ARBA00001954"/>
    </source>
</evidence>
<protein>
    <submittedName>
        <fullName evidence="8">Taurine dioxygenase</fullName>
    </submittedName>
</protein>
<comment type="caution">
    <text evidence="8">The sequence shown here is derived from an EMBL/GenBank/DDBJ whole genome shotgun (WGS) entry which is preliminary data.</text>
</comment>
<evidence type="ECO:0000256" key="6">
    <source>
        <dbReference type="ARBA" id="ARBA00023004"/>
    </source>
</evidence>
<dbReference type="InterPro" id="IPR003819">
    <property type="entry name" value="TauD/TfdA-like"/>
</dbReference>
<dbReference type="SUPFAM" id="SSF51197">
    <property type="entry name" value="Clavaminate synthase-like"/>
    <property type="match status" value="1"/>
</dbReference>
<accession>A0A829WKK8</accession>
<dbReference type="GO" id="GO:0005737">
    <property type="term" value="C:cytoplasm"/>
    <property type="evidence" value="ECO:0007669"/>
    <property type="project" value="TreeGrafter"/>
</dbReference>
<dbReference type="Proteomes" id="UP000484858">
    <property type="component" value="Unassembled WGS sequence"/>
</dbReference>
<dbReference type="RefSeq" id="WP_172491854.1">
    <property type="nucleotide sequence ID" value="NZ_BARJ01000002.1"/>
</dbReference>
<dbReference type="InterPro" id="IPR051323">
    <property type="entry name" value="AtsK-like"/>
</dbReference>
<keyword evidence="4 8" id="KW-0223">Dioxygenase</keyword>
<dbReference type="PANTHER" id="PTHR30468:SF5">
    <property type="entry name" value="ALPHA-KETOGLUTARATE-DEPENDENT SULFATE ESTER DIOXYGENASE"/>
    <property type="match status" value="1"/>
</dbReference>
<dbReference type="PANTHER" id="PTHR30468">
    <property type="entry name" value="ALPHA-KETOGLUTARATE-DEPENDENT SULFONATE DIOXYGENASE"/>
    <property type="match status" value="1"/>
</dbReference>
<dbReference type="GO" id="GO:0016706">
    <property type="term" value="F:2-oxoglutarate-dependent dioxygenase activity"/>
    <property type="evidence" value="ECO:0007669"/>
    <property type="project" value="TreeGrafter"/>
</dbReference>
<feature type="domain" description="TauD/TfdA-like" evidence="7">
    <location>
        <begin position="18"/>
        <end position="283"/>
    </location>
</feature>
<dbReference type="FunFam" id="3.60.130.10:FF:000002">
    <property type="entry name" value="Alpha-ketoglutarate-dependent taurine dioxygenase"/>
    <property type="match status" value="1"/>
</dbReference>
<gene>
    <name evidence="8" type="ORF">NBRC3293_0272</name>
</gene>
<dbReference type="Gene3D" id="3.60.130.10">
    <property type="entry name" value="Clavaminate synthase-like"/>
    <property type="match status" value="1"/>
</dbReference>
<organism evidence="8 9">
    <name type="scientific">Gluconobacter oxydans NBRC 3293</name>
    <dbReference type="NCBI Taxonomy" id="1315969"/>
    <lineage>
        <taxon>Bacteria</taxon>
        <taxon>Pseudomonadati</taxon>
        <taxon>Pseudomonadota</taxon>
        <taxon>Alphaproteobacteria</taxon>
        <taxon>Acetobacterales</taxon>
        <taxon>Acetobacteraceae</taxon>
        <taxon>Gluconobacter</taxon>
    </lineage>
</organism>
<reference evidence="8 9" key="1">
    <citation type="submission" date="2013-04" db="EMBL/GenBank/DDBJ databases">
        <title>Gluconobacter oxydans NBRC 3293 whole genome sequence.</title>
        <authorList>
            <person name="Matsutani M."/>
            <person name="Yakushi T."/>
            <person name="Matsushita K."/>
        </authorList>
    </citation>
    <scope>NUCLEOTIDE SEQUENCE [LARGE SCALE GENOMIC DNA]</scope>
    <source>
        <strain evidence="8 9">NBRC 3293</strain>
    </source>
</reference>
<dbReference type="Pfam" id="PF02668">
    <property type="entry name" value="TauD"/>
    <property type="match status" value="1"/>
</dbReference>
<sequence length="303" mass="33991">MSEVITKTSNLPDSTTLQIRPVAGALGAEISGVRLTGDLDRAIFSQIENALHQYKVIFFRGQNHLTDAEQERFAALFGELVPHPTVPASEGTAAVMSIDSTKGSRADSWHTDVTFVPDYPKVSVLRGVIIPPVGGDTVWANTTLAYERLPEPLKVFADTLWAVHTNVYDYAGHRVDVSKEALEYRGVFTRTRYETEHPVVRIHPVTKERTLLLGHFVKNFVGITTRDSQRILELFQEHIVSVDNSVRWSWQPGDVAIWDNQATQHRAVNDYARDEPRLLRRSTVKGDVPVGVDGRRSQERLVS</sequence>